<evidence type="ECO:0000313" key="1">
    <source>
        <dbReference type="EMBL" id="MBV4397105.1"/>
    </source>
</evidence>
<dbReference type="CDD" id="cd09736">
    <property type="entry name" value="Csy2_I-F"/>
    <property type="match status" value="1"/>
</dbReference>
<reference evidence="1 2" key="1">
    <citation type="submission" date="2021-06" db="EMBL/GenBank/DDBJ databases">
        <authorList>
            <person name="Lu T."/>
            <person name="Wang Q."/>
            <person name="Han X."/>
        </authorList>
    </citation>
    <scope>NUCLEOTIDE SEQUENCE [LARGE SCALE GENOMIC DNA]</scope>
    <source>
        <strain evidence="1 2">LAM0050</strain>
    </source>
</reference>
<name>A0ABS6NNB2_9BURK</name>
<dbReference type="Proteomes" id="UP000722165">
    <property type="component" value="Unassembled WGS sequence"/>
</dbReference>
<evidence type="ECO:0000313" key="2">
    <source>
        <dbReference type="Proteomes" id="UP000722165"/>
    </source>
</evidence>
<organism evidence="1 2">
    <name type="scientific">Advenella alkanexedens</name>
    <dbReference type="NCBI Taxonomy" id="1481665"/>
    <lineage>
        <taxon>Bacteria</taxon>
        <taxon>Pseudomonadati</taxon>
        <taxon>Pseudomonadota</taxon>
        <taxon>Betaproteobacteria</taxon>
        <taxon>Burkholderiales</taxon>
        <taxon>Alcaligenaceae</taxon>
    </lineage>
</organism>
<dbReference type="RefSeq" id="WP_217734996.1">
    <property type="nucleotide sequence ID" value="NZ_JAHSPR010000004.1"/>
</dbReference>
<keyword evidence="2" id="KW-1185">Reference proteome</keyword>
<accession>A0ABS6NNB2</accession>
<sequence>MSYLSNYLVLNKIRIQNANAISSPLTYGFPAISGFIGAIHALNRKIKNIFPGIRLDGTLIACHEYHLHAYRPYNSADYTFNLTRNPIKKDGKTAAIVEEGRIDLTVSLVIEVFDDIDLSDNDALQQKLIDYVQKQMMQQRLASGSVMHIQKASLVPAYGEEGISPIINSLIPAFVLMDAAQELVDITNELKAKHPDATPLDALIETATLHHVPETDSDEPEATQWKTKSIKTGRGWIVPIAVGYQGIYEPFTCGELENCRTSEYPSQYVECIYSLGKWVFPYRIEDNFNSAFWRFKQPENNLYLISQSEY</sequence>
<proteinExistence type="predicted"/>
<dbReference type="Pfam" id="PF09614">
    <property type="entry name" value="Cas_Csy2"/>
    <property type="match status" value="1"/>
</dbReference>
<protein>
    <submittedName>
        <fullName evidence="1">Type I-F CRISPR-associated protein Csy2</fullName>
    </submittedName>
</protein>
<dbReference type="NCBIfam" id="TIGR02565">
    <property type="entry name" value="cas_Csy2"/>
    <property type="match status" value="1"/>
</dbReference>
<comment type="caution">
    <text evidence="1">The sequence shown here is derived from an EMBL/GenBank/DDBJ whole genome shotgun (WGS) entry which is preliminary data.</text>
</comment>
<gene>
    <name evidence="1" type="primary">csy2</name>
    <name evidence="1" type="ORF">KU392_07575</name>
</gene>
<dbReference type="InterPro" id="IPR013398">
    <property type="entry name" value="CRISPR-assoc_prot_Csy2"/>
</dbReference>
<dbReference type="EMBL" id="JAHSPR010000004">
    <property type="protein sequence ID" value="MBV4397105.1"/>
    <property type="molecule type" value="Genomic_DNA"/>
</dbReference>